<feature type="region of interest" description="Disordered" evidence="1">
    <location>
        <begin position="277"/>
        <end position="337"/>
    </location>
</feature>
<evidence type="ECO:0000313" key="2">
    <source>
        <dbReference type="EMBL" id="KIO13055.1"/>
    </source>
</evidence>
<dbReference type="OrthoDB" id="2680674at2759"/>
<feature type="compositionally biased region" description="Polar residues" evidence="1">
    <location>
        <begin position="141"/>
        <end position="156"/>
    </location>
</feature>
<reference evidence="3" key="2">
    <citation type="submission" date="2015-01" db="EMBL/GenBank/DDBJ databases">
        <title>Evolutionary Origins and Diversification of the Mycorrhizal Mutualists.</title>
        <authorList>
            <consortium name="DOE Joint Genome Institute"/>
            <consortium name="Mycorrhizal Genomics Consortium"/>
            <person name="Kohler A."/>
            <person name="Kuo A."/>
            <person name="Nagy L.G."/>
            <person name="Floudas D."/>
            <person name="Copeland A."/>
            <person name="Barry K.W."/>
            <person name="Cichocki N."/>
            <person name="Veneault-Fourrey C."/>
            <person name="LaButti K."/>
            <person name="Lindquist E.A."/>
            <person name="Lipzen A."/>
            <person name="Lundell T."/>
            <person name="Morin E."/>
            <person name="Murat C."/>
            <person name="Riley R."/>
            <person name="Ohm R."/>
            <person name="Sun H."/>
            <person name="Tunlid A."/>
            <person name="Henrissat B."/>
            <person name="Grigoriev I.V."/>
            <person name="Hibbett D.S."/>
            <person name="Martin F."/>
        </authorList>
    </citation>
    <scope>NUCLEOTIDE SEQUENCE [LARGE SCALE GENOMIC DNA]</scope>
    <source>
        <strain evidence="3">Marx 270</strain>
    </source>
</reference>
<evidence type="ECO:0000313" key="3">
    <source>
        <dbReference type="Proteomes" id="UP000054217"/>
    </source>
</evidence>
<dbReference type="Proteomes" id="UP000054217">
    <property type="component" value="Unassembled WGS sequence"/>
</dbReference>
<keyword evidence="3" id="KW-1185">Reference proteome</keyword>
<gene>
    <name evidence="2" type="ORF">M404DRAFT_709991</name>
</gene>
<dbReference type="EMBL" id="KN831947">
    <property type="protein sequence ID" value="KIO13055.1"/>
    <property type="molecule type" value="Genomic_DNA"/>
</dbReference>
<dbReference type="HOGENOM" id="CLU_790148_0_0_1"/>
<name>A0A0C3PGG3_PISTI</name>
<feature type="region of interest" description="Disordered" evidence="1">
    <location>
        <begin position="1"/>
        <end position="111"/>
    </location>
</feature>
<evidence type="ECO:0000256" key="1">
    <source>
        <dbReference type="SAM" id="MobiDB-lite"/>
    </source>
</evidence>
<organism evidence="2 3">
    <name type="scientific">Pisolithus tinctorius Marx 270</name>
    <dbReference type="NCBI Taxonomy" id="870435"/>
    <lineage>
        <taxon>Eukaryota</taxon>
        <taxon>Fungi</taxon>
        <taxon>Dikarya</taxon>
        <taxon>Basidiomycota</taxon>
        <taxon>Agaricomycotina</taxon>
        <taxon>Agaricomycetes</taxon>
        <taxon>Agaricomycetidae</taxon>
        <taxon>Boletales</taxon>
        <taxon>Sclerodermatineae</taxon>
        <taxon>Pisolithaceae</taxon>
        <taxon>Pisolithus</taxon>
    </lineage>
</organism>
<feature type="compositionally biased region" description="Basic residues" evidence="1">
    <location>
        <begin position="292"/>
        <end position="303"/>
    </location>
</feature>
<protein>
    <submittedName>
        <fullName evidence="2">Uncharacterized protein</fullName>
    </submittedName>
</protein>
<reference evidence="2 3" key="1">
    <citation type="submission" date="2014-04" db="EMBL/GenBank/DDBJ databases">
        <authorList>
            <consortium name="DOE Joint Genome Institute"/>
            <person name="Kuo A."/>
            <person name="Kohler A."/>
            <person name="Costa M.D."/>
            <person name="Nagy L.G."/>
            <person name="Floudas D."/>
            <person name="Copeland A."/>
            <person name="Barry K.W."/>
            <person name="Cichocki N."/>
            <person name="Veneault-Fourrey C."/>
            <person name="LaButti K."/>
            <person name="Lindquist E.A."/>
            <person name="Lipzen A."/>
            <person name="Lundell T."/>
            <person name="Morin E."/>
            <person name="Murat C."/>
            <person name="Sun H."/>
            <person name="Tunlid A."/>
            <person name="Henrissat B."/>
            <person name="Grigoriev I.V."/>
            <person name="Hibbett D.S."/>
            <person name="Martin F."/>
            <person name="Nordberg H.P."/>
            <person name="Cantor M.N."/>
            <person name="Hua S.X."/>
        </authorList>
    </citation>
    <scope>NUCLEOTIDE SEQUENCE [LARGE SCALE GENOMIC DNA]</scope>
    <source>
        <strain evidence="2 3">Marx 270</strain>
    </source>
</reference>
<dbReference type="STRING" id="870435.A0A0C3PGG3"/>
<proteinExistence type="predicted"/>
<feature type="region of interest" description="Disordered" evidence="1">
    <location>
        <begin position="131"/>
        <end position="182"/>
    </location>
</feature>
<feature type="compositionally biased region" description="Polar residues" evidence="1">
    <location>
        <begin position="83"/>
        <end position="93"/>
    </location>
</feature>
<sequence length="351" mass="38998">MSDAGWAAGSIMDPGNGNDNWAVANDTQSWEINSAAAPPAPPPPPQPQQQKHPGGGKAQTRHQQQQFAQPQQHRHEQQHPQHVNASSMGQTAWNHPEGVRRTTWNTAKNHNMKDGAWTTWANEGSWDVQSAAPDSMEDWSEGNSGNDLNNWGQTGSAWGRSASVPSAHTHTTSRQQQSGWQNWSAEAQRLPKVTFDPAIPLSPSTAGKKPVLSQHQRSQILNALLNRSQQNHQPYTVPQNRGGTYPQAADVGWQQAPQAWLPPNTQKIAHQQPPNLDVQHEYHDGNGNGNGKKNKKNRKQKKQQHQETNDVWGLGGGWNDQDETEDDSVGDDWGRKHLRFSDKLPGYYFVS</sequence>
<feature type="compositionally biased region" description="Pro residues" evidence="1">
    <location>
        <begin position="38"/>
        <end position="47"/>
    </location>
</feature>
<dbReference type="AlphaFoldDB" id="A0A0C3PGG3"/>
<feature type="compositionally biased region" description="Polar residues" evidence="1">
    <location>
        <begin position="163"/>
        <end position="182"/>
    </location>
</feature>
<dbReference type="InParanoid" id="A0A0C3PGG3"/>
<feature type="compositionally biased region" description="Low complexity" evidence="1">
    <location>
        <begin position="61"/>
        <end position="71"/>
    </location>
</feature>
<accession>A0A0C3PGG3</accession>
<feature type="compositionally biased region" description="Acidic residues" evidence="1">
    <location>
        <begin position="320"/>
        <end position="330"/>
    </location>
</feature>